<evidence type="ECO:0000313" key="1">
    <source>
        <dbReference type="EMBL" id="CUO57545.1"/>
    </source>
</evidence>
<dbReference type="Proteomes" id="UP000095657">
    <property type="component" value="Unassembled WGS sequence"/>
</dbReference>
<dbReference type="RefSeq" id="WP_122118817.1">
    <property type="nucleotide sequence ID" value="NZ_CZAI01000001.1"/>
</dbReference>
<dbReference type="AlphaFoldDB" id="A0A174GAR0"/>
<evidence type="ECO:0000313" key="2">
    <source>
        <dbReference type="Proteomes" id="UP000095657"/>
    </source>
</evidence>
<proteinExistence type="predicted"/>
<protein>
    <submittedName>
        <fullName evidence="1">Uncharacterized protein</fullName>
    </submittedName>
</protein>
<dbReference type="EMBL" id="CZAI01000001">
    <property type="protein sequence ID" value="CUO57545.1"/>
    <property type="molecule type" value="Genomic_DNA"/>
</dbReference>
<reference evidence="1 2" key="1">
    <citation type="submission" date="2015-09" db="EMBL/GenBank/DDBJ databases">
        <authorList>
            <consortium name="Pathogen Informatics"/>
        </authorList>
    </citation>
    <scope>NUCLEOTIDE SEQUENCE [LARGE SCALE GENOMIC DNA]</scope>
    <source>
        <strain evidence="1 2">2789STDY5834880</strain>
    </source>
</reference>
<sequence length="105" mass="12381">MKYIFILLLCFWGGGMVFPQKYTERVKQEIDSLSFSYDVRDMTIFVNDTVVCWSVVFDPETGMRKSEYVMIRGAFSHFESVKFFGEKYRKGILIYQKKGENKDGE</sequence>
<accession>A0A174GAR0</accession>
<dbReference type="STRING" id="47678.ERS852494_00226"/>
<gene>
    <name evidence="1" type="ORF">ERS852494_00226</name>
</gene>
<name>A0A174GAR0_9BACE</name>
<organism evidence="1 2">
    <name type="scientific">Bacteroides caccae</name>
    <dbReference type="NCBI Taxonomy" id="47678"/>
    <lineage>
        <taxon>Bacteria</taxon>
        <taxon>Pseudomonadati</taxon>
        <taxon>Bacteroidota</taxon>
        <taxon>Bacteroidia</taxon>
        <taxon>Bacteroidales</taxon>
        <taxon>Bacteroidaceae</taxon>
        <taxon>Bacteroides</taxon>
    </lineage>
</organism>